<accession>A0A1J1IUH0</accession>
<dbReference type="EMBL" id="CVRI01000059">
    <property type="protein sequence ID" value="CRL03831.1"/>
    <property type="molecule type" value="Genomic_DNA"/>
</dbReference>
<keyword evidence="3" id="KW-1185">Reference proteome</keyword>
<sequence>METYSDRNFFFLIHAKCNSFTLFSAEFHHSKADETYTTKLNKRKNKNEGKQTKSIEVKWNSQNYKRSSWVIIIFHSEILHFHHNHKKLPTNEMKNKKEKNKQSSEQQRHDADTNEEL</sequence>
<organism evidence="2 3">
    <name type="scientific">Clunio marinus</name>
    <dbReference type="NCBI Taxonomy" id="568069"/>
    <lineage>
        <taxon>Eukaryota</taxon>
        <taxon>Metazoa</taxon>
        <taxon>Ecdysozoa</taxon>
        <taxon>Arthropoda</taxon>
        <taxon>Hexapoda</taxon>
        <taxon>Insecta</taxon>
        <taxon>Pterygota</taxon>
        <taxon>Neoptera</taxon>
        <taxon>Endopterygota</taxon>
        <taxon>Diptera</taxon>
        <taxon>Nematocera</taxon>
        <taxon>Chironomoidea</taxon>
        <taxon>Chironomidae</taxon>
        <taxon>Clunio</taxon>
    </lineage>
</organism>
<reference evidence="2 3" key="1">
    <citation type="submission" date="2015-04" db="EMBL/GenBank/DDBJ databases">
        <authorList>
            <person name="Syromyatnikov M.Y."/>
            <person name="Popov V.N."/>
        </authorList>
    </citation>
    <scope>NUCLEOTIDE SEQUENCE [LARGE SCALE GENOMIC DNA]</scope>
</reference>
<name>A0A1J1IUH0_9DIPT</name>
<feature type="region of interest" description="Disordered" evidence="1">
    <location>
        <begin position="84"/>
        <end position="117"/>
    </location>
</feature>
<feature type="compositionally biased region" description="Basic and acidic residues" evidence="1">
    <location>
        <begin position="100"/>
        <end position="117"/>
    </location>
</feature>
<gene>
    <name evidence="2" type="ORF">CLUMA_CG016662</name>
</gene>
<dbReference type="AlphaFoldDB" id="A0A1J1IUH0"/>
<dbReference type="Proteomes" id="UP000183832">
    <property type="component" value="Unassembled WGS sequence"/>
</dbReference>
<evidence type="ECO:0000313" key="2">
    <source>
        <dbReference type="EMBL" id="CRL03831.1"/>
    </source>
</evidence>
<protein>
    <submittedName>
        <fullName evidence="2">CLUMA_CG016662, isoform A</fullName>
    </submittedName>
</protein>
<proteinExistence type="predicted"/>
<evidence type="ECO:0000256" key="1">
    <source>
        <dbReference type="SAM" id="MobiDB-lite"/>
    </source>
</evidence>
<evidence type="ECO:0000313" key="3">
    <source>
        <dbReference type="Proteomes" id="UP000183832"/>
    </source>
</evidence>